<protein>
    <submittedName>
        <fullName evidence="3">Microbial-type PARG catalytic domain-containing protein</fullName>
    </submittedName>
</protein>
<dbReference type="OrthoDB" id="9985428at2759"/>
<comment type="caution">
    <text evidence="2">The sequence shown here is derived from an EMBL/GenBank/DDBJ whole genome shotgun (WGS) entry which is preliminary data.</text>
</comment>
<organism evidence="2">
    <name type="scientific">Cladocopium goreaui</name>
    <dbReference type="NCBI Taxonomy" id="2562237"/>
    <lineage>
        <taxon>Eukaryota</taxon>
        <taxon>Sar</taxon>
        <taxon>Alveolata</taxon>
        <taxon>Dinophyceae</taxon>
        <taxon>Suessiales</taxon>
        <taxon>Symbiodiniaceae</taxon>
        <taxon>Cladocopium</taxon>
    </lineage>
</organism>
<proteinExistence type="predicted"/>
<dbReference type="Gene3D" id="3.40.220.10">
    <property type="entry name" value="Leucine Aminopeptidase, subunit E, domain 1"/>
    <property type="match status" value="1"/>
</dbReference>
<dbReference type="Pfam" id="PF10021">
    <property type="entry name" value="PARG_cat_microb"/>
    <property type="match status" value="1"/>
</dbReference>
<dbReference type="PANTHER" id="PTHR35596">
    <property type="entry name" value="DUF2263 DOMAIN-CONTAINING PROTEIN"/>
    <property type="match status" value="1"/>
</dbReference>
<accession>A0A9P1CDW6</accession>
<keyword evidence="4" id="KW-1185">Reference proteome</keyword>
<dbReference type="AlphaFoldDB" id="A0A9P1CDW6"/>
<dbReference type="Proteomes" id="UP001152797">
    <property type="component" value="Unassembled WGS sequence"/>
</dbReference>
<evidence type="ECO:0000259" key="1">
    <source>
        <dbReference type="Pfam" id="PF10021"/>
    </source>
</evidence>
<evidence type="ECO:0000313" key="4">
    <source>
        <dbReference type="Proteomes" id="UP001152797"/>
    </source>
</evidence>
<gene>
    <name evidence="2" type="ORF">C1SCF055_LOCUS17427</name>
</gene>
<dbReference type="EMBL" id="CAMXCT020001477">
    <property type="protein sequence ID" value="CAL1143812.1"/>
    <property type="molecule type" value="Genomic_DNA"/>
</dbReference>
<reference evidence="3 4" key="2">
    <citation type="submission" date="2024-05" db="EMBL/GenBank/DDBJ databases">
        <authorList>
            <person name="Chen Y."/>
            <person name="Shah S."/>
            <person name="Dougan E. K."/>
            <person name="Thang M."/>
            <person name="Chan C."/>
        </authorList>
    </citation>
    <scope>NUCLEOTIDE SEQUENCE [LARGE SCALE GENOMIC DNA]</scope>
</reference>
<dbReference type="EMBL" id="CAMXCT010001477">
    <property type="protein sequence ID" value="CAI3990437.1"/>
    <property type="molecule type" value="Genomic_DNA"/>
</dbReference>
<dbReference type="InterPro" id="IPR043472">
    <property type="entry name" value="Macro_dom-like"/>
</dbReference>
<evidence type="ECO:0000313" key="3">
    <source>
        <dbReference type="EMBL" id="CAL4777749.1"/>
    </source>
</evidence>
<reference evidence="2" key="1">
    <citation type="submission" date="2022-10" db="EMBL/GenBank/DDBJ databases">
        <authorList>
            <person name="Chen Y."/>
            <person name="Dougan E. K."/>
            <person name="Chan C."/>
            <person name="Rhodes N."/>
            <person name="Thang M."/>
        </authorList>
    </citation>
    <scope>NUCLEOTIDE SEQUENCE</scope>
</reference>
<dbReference type="InterPro" id="IPR019261">
    <property type="entry name" value="PARG_cat_microbial"/>
</dbReference>
<sequence>MSQEQLCAVFKAFNPEALSHNEINSLVRAGKCKDGKLDIEEFVSWLFAAVKRPLPKIDAEERGRAMRVDGGFGWLRKANAKADREARQEIGSATRTAVKAGGFQLGTAEIQIKHVEEMVKGTQLLSPSLPGFPGWPVDFPKGTTELLVERGTVLDVAVGQALKGEKVVAVNAASAYHAGGGFATGGRHALEEAMCVQSSLYESLERGVSLAEDAKLEVPSWVRPPKRRDGKPWVLHLPDDGVLLSPMVEVFRDGANDGYAFRDAVTVLAAVVSVAMPNCNEKMSDSPVDAHPEPEGYKKQLTQKWLAVLRAAATCPTATTLVVPDAGCGVFYNRPEEVGASFGEALQQYRGRFKRVLISFPGGKAGEAFAAAAQAAFA</sequence>
<feature type="domain" description="Microbial-type PARG catalytic" evidence="1">
    <location>
        <begin position="94"/>
        <end position="252"/>
    </location>
</feature>
<dbReference type="PANTHER" id="PTHR35596:SF1">
    <property type="entry name" value="MICROBIAL-TYPE PARG CATALYTIC DOMAIN-CONTAINING PROTEIN"/>
    <property type="match status" value="1"/>
</dbReference>
<dbReference type="EMBL" id="CAMXCT030001477">
    <property type="protein sequence ID" value="CAL4777749.1"/>
    <property type="molecule type" value="Genomic_DNA"/>
</dbReference>
<name>A0A9P1CDW6_9DINO</name>
<evidence type="ECO:0000313" key="2">
    <source>
        <dbReference type="EMBL" id="CAI3990437.1"/>
    </source>
</evidence>